<protein>
    <submittedName>
        <fullName evidence="2">Uncharacterized protein</fullName>
    </submittedName>
</protein>
<reference evidence="2" key="1">
    <citation type="submission" date="2020-08" db="EMBL/GenBank/DDBJ databases">
        <title>Multicomponent nature underlies the extraordinary mechanical properties of spider dragline silk.</title>
        <authorList>
            <person name="Kono N."/>
            <person name="Nakamura H."/>
            <person name="Mori M."/>
            <person name="Yoshida Y."/>
            <person name="Ohtoshi R."/>
            <person name="Malay A.D."/>
            <person name="Moran D.A.P."/>
            <person name="Tomita M."/>
            <person name="Numata K."/>
            <person name="Arakawa K."/>
        </authorList>
    </citation>
    <scope>NUCLEOTIDE SEQUENCE</scope>
</reference>
<evidence type="ECO:0000313" key="2">
    <source>
        <dbReference type="EMBL" id="GFY63532.1"/>
    </source>
</evidence>
<proteinExistence type="predicted"/>
<keyword evidence="3" id="KW-1185">Reference proteome</keyword>
<organism evidence="2 3">
    <name type="scientific">Trichonephila inaurata madagascariensis</name>
    <dbReference type="NCBI Taxonomy" id="2747483"/>
    <lineage>
        <taxon>Eukaryota</taxon>
        <taxon>Metazoa</taxon>
        <taxon>Ecdysozoa</taxon>
        <taxon>Arthropoda</taxon>
        <taxon>Chelicerata</taxon>
        <taxon>Arachnida</taxon>
        <taxon>Araneae</taxon>
        <taxon>Araneomorphae</taxon>
        <taxon>Entelegynae</taxon>
        <taxon>Araneoidea</taxon>
        <taxon>Nephilidae</taxon>
        <taxon>Trichonephila</taxon>
        <taxon>Trichonephila inaurata</taxon>
    </lineage>
</organism>
<evidence type="ECO:0000256" key="1">
    <source>
        <dbReference type="SAM" id="MobiDB-lite"/>
    </source>
</evidence>
<dbReference type="EMBL" id="BMAV01014824">
    <property type="protein sequence ID" value="GFY63532.1"/>
    <property type="molecule type" value="Genomic_DNA"/>
</dbReference>
<sequence length="108" mass="12867">MLKKKMEDGEQRGKKKRLKEEEKVPERRQRHFILSYRSSSIPTWDLTPGVKKSLKGYAKNPEEYIGECEFLLEFLAELIAEFCNPFVFNLSTSFAFTMNSRMEFLFHY</sequence>
<dbReference type="OrthoDB" id="10368471at2759"/>
<accession>A0A8X7CG00</accession>
<comment type="caution">
    <text evidence="2">The sequence shown here is derived from an EMBL/GenBank/DDBJ whole genome shotgun (WGS) entry which is preliminary data.</text>
</comment>
<gene>
    <name evidence="2" type="ORF">TNIN_192551</name>
</gene>
<feature type="region of interest" description="Disordered" evidence="1">
    <location>
        <begin position="1"/>
        <end position="25"/>
    </location>
</feature>
<name>A0A8X7CG00_9ARAC</name>
<evidence type="ECO:0000313" key="3">
    <source>
        <dbReference type="Proteomes" id="UP000886998"/>
    </source>
</evidence>
<dbReference type="AlphaFoldDB" id="A0A8X7CG00"/>
<dbReference type="Proteomes" id="UP000886998">
    <property type="component" value="Unassembled WGS sequence"/>
</dbReference>